<keyword evidence="2" id="KW-0680">Restriction system</keyword>
<dbReference type="SUPFAM" id="SSF116734">
    <property type="entry name" value="DNA methylase specificity domain"/>
    <property type="match status" value="2"/>
</dbReference>
<organism evidence="6 7">
    <name type="scientific">Desulfonema limicola</name>
    <dbReference type="NCBI Taxonomy" id="45656"/>
    <lineage>
        <taxon>Bacteria</taxon>
        <taxon>Pseudomonadati</taxon>
        <taxon>Thermodesulfobacteriota</taxon>
        <taxon>Desulfobacteria</taxon>
        <taxon>Desulfobacterales</taxon>
        <taxon>Desulfococcaceae</taxon>
        <taxon>Desulfonema</taxon>
    </lineage>
</organism>
<dbReference type="AlphaFoldDB" id="A0A975GII5"/>
<dbReference type="REBASE" id="468800">
    <property type="entry name" value="S.Dli5ac10ORF49790P"/>
</dbReference>
<dbReference type="Proteomes" id="UP000663720">
    <property type="component" value="Chromosome"/>
</dbReference>
<keyword evidence="4" id="KW-0175">Coiled coil</keyword>
<dbReference type="GO" id="GO:0008168">
    <property type="term" value="F:methyltransferase activity"/>
    <property type="evidence" value="ECO:0007669"/>
    <property type="project" value="UniProtKB-KW"/>
</dbReference>
<dbReference type="EMBL" id="CP061799">
    <property type="protein sequence ID" value="QTA82602.1"/>
    <property type="molecule type" value="Genomic_DNA"/>
</dbReference>
<name>A0A975GII5_9BACT</name>
<evidence type="ECO:0000313" key="7">
    <source>
        <dbReference type="Proteomes" id="UP000663720"/>
    </source>
</evidence>
<dbReference type="InterPro" id="IPR052021">
    <property type="entry name" value="Type-I_RS_S_subunit"/>
</dbReference>
<dbReference type="KEGG" id="dli:dnl_49800"/>
<evidence type="ECO:0000256" key="1">
    <source>
        <dbReference type="ARBA" id="ARBA00010923"/>
    </source>
</evidence>
<keyword evidence="6" id="KW-0489">Methyltransferase</keyword>
<dbReference type="PANTHER" id="PTHR30408">
    <property type="entry name" value="TYPE-1 RESTRICTION ENZYME ECOKI SPECIFICITY PROTEIN"/>
    <property type="match status" value="1"/>
</dbReference>
<feature type="domain" description="Type I restriction modification DNA specificity" evidence="5">
    <location>
        <begin position="3"/>
        <end position="166"/>
    </location>
</feature>
<keyword evidence="3" id="KW-0238">DNA-binding</keyword>
<dbReference type="PANTHER" id="PTHR30408:SF12">
    <property type="entry name" value="TYPE I RESTRICTION ENZYME MJAVIII SPECIFICITY SUBUNIT"/>
    <property type="match status" value="1"/>
</dbReference>
<evidence type="ECO:0000259" key="5">
    <source>
        <dbReference type="Pfam" id="PF01420"/>
    </source>
</evidence>
<evidence type="ECO:0000256" key="2">
    <source>
        <dbReference type="ARBA" id="ARBA00022747"/>
    </source>
</evidence>
<feature type="coiled-coil region" evidence="4">
    <location>
        <begin position="376"/>
        <end position="403"/>
    </location>
</feature>
<evidence type="ECO:0000313" key="6">
    <source>
        <dbReference type="EMBL" id="QTA82602.1"/>
    </source>
</evidence>
<dbReference type="Gene3D" id="3.90.220.20">
    <property type="entry name" value="DNA methylase specificity domains"/>
    <property type="match status" value="2"/>
</dbReference>
<dbReference type="InterPro" id="IPR000055">
    <property type="entry name" value="Restrct_endonuc_typeI_TRD"/>
</dbReference>
<dbReference type="GO" id="GO:0032259">
    <property type="term" value="P:methylation"/>
    <property type="evidence" value="ECO:0007669"/>
    <property type="project" value="UniProtKB-KW"/>
</dbReference>
<sequence>MDVWKNIKLVNYINILSGFAFNSDFFTGEEGTPLIRIRDINKRNTDINFSGKFSDKYLIKKGDLLIGMDGDFEVAQWKGENALLNQRVCKIESNDKNRLNQIFLFYRIINEIKLINNIISATTVKHLSTKDIDNIQVNLPPIDEQTKIAAILSKTDKAIEQTERIIAKYQRIKTGLMQDLLTKGIDENGNIRSEETHEFKDSPVGRIPVEWNAVYMDEILYNIEAGKSPNCIDVPAGSGQWGVLKVSAVRPEGFQSEENKVLENSNFINPKYEVKDKDLLITRSNTYDLVGIVCLVKNPPPNLLLCDKTLRLIINKNKSSVDFIFYVLQMPFVRSQIEIHATGSSGSMKNISQETIRHLIVPRPEKTEQTNIYKILNKIDKYIKDEKKQLNKMRRKKTGLMQDLLTGKVRCLNLDLPD</sequence>
<dbReference type="GO" id="GO:0009307">
    <property type="term" value="P:DNA restriction-modification system"/>
    <property type="evidence" value="ECO:0007669"/>
    <property type="project" value="UniProtKB-KW"/>
</dbReference>
<dbReference type="GO" id="GO:0003677">
    <property type="term" value="F:DNA binding"/>
    <property type="evidence" value="ECO:0007669"/>
    <property type="project" value="UniProtKB-KW"/>
</dbReference>
<feature type="domain" description="Type I restriction modification DNA specificity" evidence="5">
    <location>
        <begin position="263"/>
        <end position="391"/>
    </location>
</feature>
<comment type="similarity">
    <text evidence="1">Belongs to the type-I restriction system S methylase family.</text>
</comment>
<reference evidence="6" key="1">
    <citation type="journal article" date="2021" name="Microb. Physiol.">
        <title>Proteogenomic Insights into the Physiology of Marine, Sulfate-Reducing, Filamentous Desulfonema limicola and Desulfonema magnum.</title>
        <authorList>
            <person name="Schnaars V."/>
            <person name="Wohlbrand L."/>
            <person name="Scheve S."/>
            <person name="Hinrichs C."/>
            <person name="Reinhardt R."/>
            <person name="Rabus R."/>
        </authorList>
    </citation>
    <scope>NUCLEOTIDE SEQUENCE</scope>
    <source>
        <strain evidence="6">5ac10</strain>
    </source>
</reference>
<evidence type="ECO:0000256" key="4">
    <source>
        <dbReference type="SAM" id="Coils"/>
    </source>
</evidence>
<dbReference type="CDD" id="cd17257">
    <property type="entry name" value="RMtype1_S_EcoBI-TRD1-CR1_like"/>
    <property type="match status" value="1"/>
</dbReference>
<dbReference type="RefSeq" id="WP_207688513.1">
    <property type="nucleotide sequence ID" value="NZ_CP061799.1"/>
</dbReference>
<keyword evidence="6" id="KW-0808">Transferase</keyword>
<protein>
    <submittedName>
        <fullName evidence="6">Type-I restriction modification system methylase</fullName>
    </submittedName>
</protein>
<gene>
    <name evidence="6" type="ORF">dnl_49800</name>
</gene>
<dbReference type="Pfam" id="PF01420">
    <property type="entry name" value="Methylase_S"/>
    <property type="match status" value="2"/>
</dbReference>
<dbReference type="CDD" id="cd17261">
    <property type="entry name" value="RMtype1_S_EcoKI-TRD2-CR2_like"/>
    <property type="match status" value="1"/>
</dbReference>
<evidence type="ECO:0000256" key="3">
    <source>
        <dbReference type="ARBA" id="ARBA00023125"/>
    </source>
</evidence>
<proteinExistence type="inferred from homology"/>
<keyword evidence="7" id="KW-1185">Reference proteome</keyword>
<dbReference type="Gene3D" id="1.10.287.1120">
    <property type="entry name" value="Bipartite methylase S protein"/>
    <property type="match status" value="1"/>
</dbReference>
<accession>A0A975GII5</accession>
<dbReference type="InterPro" id="IPR044946">
    <property type="entry name" value="Restrct_endonuc_typeI_TRD_sf"/>
</dbReference>